<dbReference type="EMBL" id="VTWT01000008">
    <property type="protein sequence ID" value="KAA9331235.1"/>
    <property type="molecule type" value="Genomic_DNA"/>
</dbReference>
<keyword evidence="1" id="KW-0812">Transmembrane</keyword>
<feature type="chain" id="PRO_5024952752" evidence="2">
    <location>
        <begin position="27"/>
        <end position="78"/>
    </location>
</feature>
<evidence type="ECO:0000256" key="2">
    <source>
        <dbReference type="SAM" id="SignalP"/>
    </source>
</evidence>
<accession>A0A5N1INX5</accession>
<keyword evidence="1" id="KW-0472">Membrane</keyword>
<evidence type="ECO:0000313" key="3">
    <source>
        <dbReference type="EMBL" id="KAA9331235.1"/>
    </source>
</evidence>
<dbReference type="AlphaFoldDB" id="A0A5N1INX5"/>
<evidence type="ECO:0000256" key="1">
    <source>
        <dbReference type="SAM" id="Phobius"/>
    </source>
</evidence>
<proteinExistence type="predicted"/>
<evidence type="ECO:0000313" key="4">
    <source>
        <dbReference type="Proteomes" id="UP000326570"/>
    </source>
</evidence>
<dbReference type="Pfam" id="PF20077">
    <property type="entry name" value="CcmD_alt"/>
    <property type="match status" value="1"/>
</dbReference>
<reference evidence="3 4" key="1">
    <citation type="submission" date="2019-09" db="EMBL/GenBank/DDBJ databases">
        <title>Genome sequence of Adhaeribacter sp. M2.</title>
        <authorList>
            <person name="Srinivasan S."/>
        </authorList>
    </citation>
    <scope>NUCLEOTIDE SEQUENCE [LARGE SCALE GENOMIC DNA]</scope>
    <source>
        <strain evidence="3 4">M2</strain>
    </source>
</reference>
<keyword evidence="4" id="KW-1185">Reference proteome</keyword>
<gene>
    <name evidence="3" type="ORF">F0P94_15225</name>
</gene>
<name>A0A5N1INX5_9BACT</name>
<feature type="signal peptide" evidence="2">
    <location>
        <begin position="1"/>
        <end position="26"/>
    </location>
</feature>
<keyword evidence="1" id="KW-1133">Transmembrane helix</keyword>
<comment type="caution">
    <text evidence="3">The sequence shown here is derived from an EMBL/GenBank/DDBJ whole genome shotgun (WGS) entry which is preliminary data.</text>
</comment>
<protein>
    <submittedName>
        <fullName evidence="3">CcmD family protein</fullName>
    </submittedName>
</protein>
<organism evidence="3 4">
    <name type="scientific">Adhaeribacter soli</name>
    <dbReference type="NCBI Taxonomy" id="2607655"/>
    <lineage>
        <taxon>Bacteria</taxon>
        <taxon>Pseudomonadati</taxon>
        <taxon>Bacteroidota</taxon>
        <taxon>Cytophagia</taxon>
        <taxon>Cytophagales</taxon>
        <taxon>Hymenobacteraceae</taxon>
        <taxon>Adhaeribacter</taxon>
    </lineage>
</organism>
<dbReference type="Proteomes" id="UP000326570">
    <property type="component" value="Unassembled WGS sequence"/>
</dbReference>
<feature type="transmembrane region" description="Helical" evidence="1">
    <location>
        <begin position="42"/>
        <end position="65"/>
    </location>
</feature>
<dbReference type="RefSeq" id="WP_150904758.1">
    <property type="nucleotide sequence ID" value="NZ_VTWT01000008.1"/>
</dbReference>
<keyword evidence="2" id="KW-0732">Signal</keyword>
<sequence>MKTLKNIVARAVFLLLLLLGVNPAFAQRPETIEMADTLRAEGKIYVVVAVLCIILIGILIFLIMLDRKLGRLEKQVRG</sequence>